<accession>A0A931DKG4</accession>
<dbReference type="RefSeq" id="WP_197011840.1">
    <property type="nucleotide sequence ID" value="NZ_BAABES010000004.1"/>
</dbReference>
<evidence type="ECO:0000313" key="3">
    <source>
        <dbReference type="Proteomes" id="UP000614047"/>
    </source>
</evidence>
<dbReference type="SUPFAM" id="SSF48371">
    <property type="entry name" value="ARM repeat"/>
    <property type="match status" value="2"/>
</dbReference>
<sequence>MTAANDTFLRPGKPGEPRLDPIALVRLAERLGTRDGGEEADEGACERAGSEARYAEYAEALPSTLEGPPEAALALARLYLRLGPYLRDRHWPRWREAGLPVPARIAWLRAEIAARPETLRHEPAGEPLYQAVHGLAAIDADAPEELLRALSDRPEPALRAEALRIAREAVRAALLAPARARAVIVRLIAADAEPCAATADLAAAALRELAEPWAALDPLPRDRLHRLLAAPPTGAVAGAAIGTAARHGHRDLLREVAGDPDRPPALRRRALELLGDLATRDDVPDLAGLAATDPLLLAGPAVRCLAGMHRRGHFPSGADVPVIVGLALADHAVPADTLATVLFTVRHETLRELAAAPPDDPAWPRRLELLVALAAQGTGDMPAGAAATAPLAAAADPVPFLEAIRALRHTGAEEAVLAALPRAPAAALRTLEAVGGRRTVTALREGLGLDGADGTPVPHLRTVRHQALELLWHLTEDAAERRRLLDRLDPRGLPPRVAADLGAPDARELELLRAGLDPDDPAGSLCVLARNGDAGTVPVIADLLLRVASDLAAASAPGAAPARPRGGAEGATGEPEVPGEVVTAIRGLGARLHRRGRIRPRCLLDAAGPDEAGDALAASLALDLLERPGTAPAEQAILLRMLLRLRPGALRARLHPLLRHRDRHVRKHVIALLAREVGGSGTRALSAGLIGLTRAPDAPTVRQALLALGEARARWAAAAIADCLDHPNMNVKKTAAAALATAGAPEAVPALLSWLGRHDNPGLREALDGALRAVLGDGHAATLVAAADLAGDERTRALLLRPLIHGPLPEAPGRALPARSIGALARQGSPAGETLLRLAAEERGPAPWTAPDTDLESLAEHGWDAAAARRLTRRHERDPEPIAAARPERLRPLLPRWLELAGTEDDPGPVLRLTLRVCPAPWSGEEIGLFARSAGVLVTALPVIGDACRDGLLAVLEEAAGRWTAGEALEIAARIRALPPGAAGSRAELALLRRCGAVPTRGDLERALAVAGSGADPWRAREAVLREAFGLPGAGGSPTGDTARDAVRAWREELEEAVRSPAALRRFRATGTAPAGAGVGSRERLEALAAAFPTAGEAVRGLLLDWMLESQPLGAPAWTLAEEAARPLPSEREPRPGDLDQPRSAAQRERLLAMLDGPARDRRDGAARVLAGWPEPETRRAVLRAFLQGRADVPLTRDLAAALPSVIEDLPALEREEDPVRERAARAAAHLDAAGLARLVPRLLGWWEHGGPAARAEAERALRRADPDLVAEALTGRLGEGAWGVLDLLAGHPLLRTPALARARERLRAEGRDGLADTIVLVDGPLRPPGAVREDAAAALAALRARRPAPAGGGQRPLRAELFDLARTGTPGQVRRALTVLADRHDEVRARGGRDPELEELVTACAGHPEPRVRVHAHRISRRVLERADHLELTVRLLADPRPGIVRAAVGTVAHAAWRPAIPALVGLLAHARPEVRGSAADGLVLFGEPAVPALRHAAGRARPDRRPRYTAVLDRIADGAPPE</sequence>
<dbReference type="Proteomes" id="UP000614047">
    <property type="component" value="Unassembled WGS sequence"/>
</dbReference>
<dbReference type="Pfam" id="PF13646">
    <property type="entry name" value="HEAT_2"/>
    <property type="match status" value="1"/>
</dbReference>
<protein>
    <submittedName>
        <fullName evidence="2">HEAT repeat protein</fullName>
    </submittedName>
</protein>
<dbReference type="InterPro" id="IPR004155">
    <property type="entry name" value="PBS_lyase_HEAT"/>
</dbReference>
<evidence type="ECO:0000313" key="2">
    <source>
        <dbReference type="EMBL" id="MBG6089206.1"/>
    </source>
</evidence>
<comment type="caution">
    <text evidence="2">The sequence shown here is derived from an EMBL/GenBank/DDBJ whole genome shotgun (WGS) entry which is preliminary data.</text>
</comment>
<dbReference type="SMART" id="SM00567">
    <property type="entry name" value="EZ_HEAT"/>
    <property type="match status" value="5"/>
</dbReference>
<dbReference type="InterPro" id="IPR011989">
    <property type="entry name" value="ARM-like"/>
</dbReference>
<feature type="region of interest" description="Disordered" evidence="1">
    <location>
        <begin position="555"/>
        <end position="577"/>
    </location>
</feature>
<dbReference type="EMBL" id="JADOUA010000001">
    <property type="protein sequence ID" value="MBG6089206.1"/>
    <property type="molecule type" value="Genomic_DNA"/>
</dbReference>
<reference evidence="2" key="1">
    <citation type="submission" date="2020-11" db="EMBL/GenBank/DDBJ databases">
        <title>Sequencing the genomes of 1000 actinobacteria strains.</title>
        <authorList>
            <person name="Klenk H.-P."/>
        </authorList>
    </citation>
    <scope>NUCLEOTIDE SEQUENCE</scope>
    <source>
        <strain evidence="2">DSM 43175</strain>
    </source>
</reference>
<name>A0A931DKG4_9ACTN</name>
<keyword evidence="3" id="KW-1185">Reference proteome</keyword>
<organism evidence="2 3">
    <name type="scientific">Actinomadura viridis</name>
    <dbReference type="NCBI Taxonomy" id="58110"/>
    <lineage>
        <taxon>Bacteria</taxon>
        <taxon>Bacillati</taxon>
        <taxon>Actinomycetota</taxon>
        <taxon>Actinomycetes</taxon>
        <taxon>Streptosporangiales</taxon>
        <taxon>Thermomonosporaceae</taxon>
        <taxon>Actinomadura</taxon>
    </lineage>
</organism>
<proteinExistence type="predicted"/>
<gene>
    <name evidence="2" type="ORF">IW256_003319</name>
</gene>
<dbReference type="Gene3D" id="1.25.10.10">
    <property type="entry name" value="Leucine-rich Repeat Variant"/>
    <property type="match status" value="2"/>
</dbReference>
<evidence type="ECO:0000256" key="1">
    <source>
        <dbReference type="SAM" id="MobiDB-lite"/>
    </source>
</evidence>
<dbReference type="InterPro" id="IPR016024">
    <property type="entry name" value="ARM-type_fold"/>
</dbReference>